<proteinExistence type="predicted"/>
<comment type="caution">
    <text evidence="2">The sequence shown here is derived from an EMBL/GenBank/DDBJ whole genome shotgun (WGS) entry which is preliminary data.</text>
</comment>
<evidence type="ECO:0000313" key="2">
    <source>
        <dbReference type="EMBL" id="TEB29493.1"/>
    </source>
</evidence>
<keyword evidence="3" id="KW-1185">Reference proteome</keyword>
<dbReference type="PANTHER" id="PTHR38926">
    <property type="entry name" value="F-BOX DOMAIN CONTAINING PROTEIN, EXPRESSED"/>
    <property type="match status" value="1"/>
</dbReference>
<protein>
    <recommendedName>
        <fullName evidence="1">F-box domain-containing protein</fullName>
    </recommendedName>
</protein>
<dbReference type="PROSITE" id="PS50181">
    <property type="entry name" value="FBOX"/>
    <property type="match status" value="1"/>
</dbReference>
<dbReference type="EMBL" id="QPFP01000027">
    <property type="protein sequence ID" value="TEB29493.1"/>
    <property type="molecule type" value="Genomic_DNA"/>
</dbReference>
<dbReference type="SUPFAM" id="SSF81383">
    <property type="entry name" value="F-box domain"/>
    <property type="match status" value="1"/>
</dbReference>
<dbReference type="Gene3D" id="3.80.10.10">
    <property type="entry name" value="Ribonuclease Inhibitor"/>
    <property type="match status" value="1"/>
</dbReference>
<organism evidence="2 3">
    <name type="scientific">Coprinellus micaceus</name>
    <name type="common">Glistening ink-cap mushroom</name>
    <name type="synonym">Coprinus micaceus</name>
    <dbReference type="NCBI Taxonomy" id="71717"/>
    <lineage>
        <taxon>Eukaryota</taxon>
        <taxon>Fungi</taxon>
        <taxon>Dikarya</taxon>
        <taxon>Basidiomycota</taxon>
        <taxon>Agaricomycotina</taxon>
        <taxon>Agaricomycetes</taxon>
        <taxon>Agaricomycetidae</taxon>
        <taxon>Agaricales</taxon>
        <taxon>Agaricineae</taxon>
        <taxon>Psathyrellaceae</taxon>
        <taxon>Coprinellus</taxon>
    </lineage>
</organism>
<evidence type="ECO:0000313" key="3">
    <source>
        <dbReference type="Proteomes" id="UP000298030"/>
    </source>
</evidence>
<dbReference type="Gene3D" id="1.20.1280.50">
    <property type="match status" value="1"/>
</dbReference>
<gene>
    <name evidence="2" type="ORF">FA13DRAFT_1734673</name>
</gene>
<sequence length="502" mass="56789">MPKTRPGKPRWAGASIRRSSIRVIPPELLTLIFEHIELAEPSILASVGLVCRQWKDIIYSNPKFWRSLNCHAHVAPAHNQGLVEFVQRWFGRSNDLLLSFSLEMRPPRPSAFDLRNLTNYLMLTKRWRELSFTLVPTGDNSSELRQFSWPWIKALFNSARAFSKEPGETACWGALESLELIGRELSLFSPGEMPVLALADIAPNVKNLRIVFRRFSSLFNLNSTHINMHNLKRLEIDGEIEWVTPDMLLAFYLRLITEVTQLEELKLLDYYSKLAFPTTFEFASPPIRNATLRRLTLHDGPGVRFFLRGISLPSLDSLAIMKPESGTTTIETLSLPLDESVKQLLDQSGCKLKEFKLENAHISKNGLIGLLPAMEGLETLVLNTAFSNGNDATEFLLRIKEGGGHHGKKVPESRVLPRLRNLSFTVGAFITPKTKFRLQETFKAVVDDVSRWWPQSATSASGADTTLNPEQRVVRLENAQLVMHHIDGASSVLISRGEKREW</sequence>
<dbReference type="PANTHER" id="PTHR38926:SF72">
    <property type="entry name" value="IM:7136021-RELATED"/>
    <property type="match status" value="1"/>
</dbReference>
<feature type="domain" description="F-box" evidence="1">
    <location>
        <begin position="18"/>
        <end position="68"/>
    </location>
</feature>
<dbReference type="InterPro" id="IPR036047">
    <property type="entry name" value="F-box-like_dom_sf"/>
</dbReference>
<dbReference type="Pfam" id="PF12937">
    <property type="entry name" value="F-box-like"/>
    <property type="match status" value="1"/>
</dbReference>
<evidence type="ECO:0000259" key="1">
    <source>
        <dbReference type="PROSITE" id="PS50181"/>
    </source>
</evidence>
<reference evidence="2 3" key="1">
    <citation type="journal article" date="2019" name="Nat. Ecol. Evol.">
        <title>Megaphylogeny resolves global patterns of mushroom evolution.</title>
        <authorList>
            <person name="Varga T."/>
            <person name="Krizsan K."/>
            <person name="Foldi C."/>
            <person name="Dima B."/>
            <person name="Sanchez-Garcia M."/>
            <person name="Sanchez-Ramirez S."/>
            <person name="Szollosi G.J."/>
            <person name="Szarkandi J.G."/>
            <person name="Papp V."/>
            <person name="Albert L."/>
            <person name="Andreopoulos W."/>
            <person name="Angelini C."/>
            <person name="Antonin V."/>
            <person name="Barry K.W."/>
            <person name="Bougher N.L."/>
            <person name="Buchanan P."/>
            <person name="Buyck B."/>
            <person name="Bense V."/>
            <person name="Catcheside P."/>
            <person name="Chovatia M."/>
            <person name="Cooper J."/>
            <person name="Damon W."/>
            <person name="Desjardin D."/>
            <person name="Finy P."/>
            <person name="Geml J."/>
            <person name="Haridas S."/>
            <person name="Hughes K."/>
            <person name="Justo A."/>
            <person name="Karasinski D."/>
            <person name="Kautmanova I."/>
            <person name="Kiss B."/>
            <person name="Kocsube S."/>
            <person name="Kotiranta H."/>
            <person name="LaButti K.M."/>
            <person name="Lechner B.E."/>
            <person name="Liimatainen K."/>
            <person name="Lipzen A."/>
            <person name="Lukacs Z."/>
            <person name="Mihaltcheva S."/>
            <person name="Morgado L.N."/>
            <person name="Niskanen T."/>
            <person name="Noordeloos M.E."/>
            <person name="Ohm R.A."/>
            <person name="Ortiz-Santana B."/>
            <person name="Ovrebo C."/>
            <person name="Racz N."/>
            <person name="Riley R."/>
            <person name="Savchenko A."/>
            <person name="Shiryaev A."/>
            <person name="Soop K."/>
            <person name="Spirin V."/>
            <person name="Szebenyi C."/>
            <person name="Tomsovsky M."/>
            <person name="Tulloss R.E."/>
            <person name="Uehling J."/>
            <person name="Grigoriev I.V."/>
            <person name="Vagvolgyi C."/>
            <person name="Papp T."/>
            <person name="Martin F.M."/>
            <person name="Miettinen O."/>
            <person name="Hibbett D.S."/>
            <person name="Nagy L.G."/>
        </authorList>
    </citation>
    <scope>NUCLEOTIDE SEQUENCE [LARGE SCALE GENOMIC DNA]</scope>
    <source>
        <strain evidence="2 3">FP101781</strain>
    </source>
</reference>
<dbReference type="InterPro" id="IPR001810">
    <property type="entry name" value="F-box_dom"/>
</dbReference>
<dbReference type="Proteomes" id="UP000298030">
    <property type="component" value="Unassembled WGS sequence"/>
</dbReference>
<name>A0A4Y7T5P9_COPMI</name>
<dbReference type="InterPro" id="IPR032675">
    <property type="entry name" value="LRR_dom_sf"/>
</dbReference>
<accession>A0A4Y7T5P9</accession>
<dbReference type="AlphaFoldDB" id="A0A4Y7T5P9"/>
<dbReference type="OrthoDB" id="3029571at2759"/>